<reference evidence="2" key="1">
    <citation type="submission" date="2020-08" db="EMBL/GenBank/DDBJ databases">
        <title>Multicomponent nature underlies the extraordinary mechanical properties of spider dragline silk.</title>
        <authorList>
            <person name="Kono N."/>
            <person name="Nakamura H."/>
            <person name="Mori M."/>
            <person name="Yoshida Y."/>
            <person name="Ohtoshi R."/>
            <person name="Malay A.D."/>
            <person name="Moran D.A.P."/>
            <person name="Tomita M."/>
            <person name="Numata K."/>
            <person name="Arakawa K."/>
        </authorList>
    </citation>
    <scope>NUCLEOTIDE SEQUENCE</scope>
</reference>
<sequence length="75" mass="8515">MLDSCSRPYICFLSMVAAIGQNECAKEHHRISKKEPDAPEQCVASHKLTRVIKSDIATKHVPSSPKRRKRRGKEK</sequence>
<keyword evidence="3" id="KW-1185">Reference proteome</keyword>
<feature type="compositionally biased region" description="Basic residues" evidence="1">
    <location>
        <begin position="65"/>
        <end position="75"/>
    </location>
</feature>
<comment type="caution">
    <text evidence="2">The sequence shown here is derived from an EMBL/GenBank/DDBJ whole genome shotgun (WGS) entry which is preliminary data.</text>
</comment>
<feature type="region of interest" description="Disordered" evidence="1">
    <location>
        <begin position="53"/>
        <end position="75"/>
    </location>
</feature>
<name>A0A8X6UBX1_NEPPI</name>
<dbReference type="EMBL" id="BMAW01075097">
    <property type="protein sequence ID" value="GFT95004.1"/>
    <property type="molecule type" value="Genomic_DNA"/>
</dbReference>
<evidence type="ECO:0000313" key="3">
    <source>
        <dbReference type="Proteomes" id="UP000887013"/>
    </source>
</evidence>
<evidence type="ECO:0000313" key="2">
    <source>
        <dbReference type="EMBL" id="GFT95004.1"/>
    </source>
</evidence>
<evidence type="ECO:0000256" key="1">
    <source>
        <dbReference type="SAM" id="MobiDB-lite"/>
    </source>
</evidence>
<protein>
    <submittedName>
        <fullName evidence="2">Uncharacterized protein</fullName>
    </submittedName>
</protein>
<dbReference type="AlphaFoldDB" id="A0A8X6UBX1"/>
<gene>
    <name evidence="2" type="ORF">NPIL_198591</name>
</gene>
<proteinExistence type="predicted"/>
<organism evidence="2 3">
    <name type="scientific">Nephila pilipes</name>
    <name type="common">Giant wood spider</name>
    <name type="synonym">Nephila maculata</name>
    <dbReference type="NCBI Taxonomy" id="299642"/>
    <lineage>
        <taxon>Eukaryota</taxon>
        <taxon>Metazoa</taxon>
        <taxon>Ecdysozoa</taxon>
        <taxon>Arthropoda</taxon>
        <taxon>Chelicerata</taxon>
        <taxon>Arachnida</taxon>
        <taxon>Araneae</taxon>
        <taxon>Araneomorphae</taxon>
        <taxon>Entelegynae</taxon>
        <taxon>Araneoidea</taxon>
        <taxon>Nephilidae</taxon>
        <taxon>Nephila</taxon>
    </lineage>
</organism>
<accession>A0A8X6UBX1</accession>
<dbReference type="Proteomes" id="UP000887013">
    <property type="component" value="Unassembled WGS sequence"/>
</dbReference>